<keyword evidence="2" id="KW-1185">Reference proteome</keyword>
<feature type="non-terminal residue" evidence="1">
    <location>
        <position position="1"/>
    </location>
</feature>
<protein>
    <submittedName>
        <fullName evidence="1">Alpha/beta-hydrolase</fullName>
    </submittedName>
</protein>
<sequence length="497" mass="53712">PAHQNTIRWVDCSKNVPESSSTFNASTIDLTSLPPNLHCGRLDVPMDYSKPFCDGNKITLGLAMVRPANPKGALFFNPGGSDAGVVVAWDVALNLTHAFDGLEDFDLLVLDVRGTFSSNPLNVSLETFAGMSGPFPTNQTEFDIAKNASATIIQSWIDNSSPPGIVEHVGTREVVQDYESVRRALGYDRINFLGGSQGGHRAAQYAVAFPDRVGNFVLDSAAPHGLPIYDQAQDQVLGMNRLMLRADAYCQNNASCPFHSQGKGSVPKAFHQIIETAKQSPYFIPACANSTTCSPYITDLDIRNGMLAALIVSPDFPVILEAINSTLAGDASAFVSPPLTLGGVVAIPLLCNDYNDGLKVRQSHTHDERSHFRLQLAYSHKLYCSAWPFEVPKQEPTTTNQSMLMVTADFDGSTPIEWATFSWNTAPKSVLVVRHGDGHVSFPLTDQPSTKITKDFLNTGILPSAQNSTQVTVYTPGMKFAGISDPYDVPTGPEAGD</sequence>
<evidence type="ECO:0000313" key="1">
    <source>
        <dbReference type="EMBL" id="KAF2474348.1"/>
    </source>
</evidence>
<organism evidence="1 2">
    <name type="scientific">Lindgomyces ingoldianus</name>
    <dbReference type="NCBI Taxonomy" id="673940"/>
    <lineage>
        <taxon>Eukaryota</taxon>
        <taxon>Fungi</taxon>
        <taxon>Dikarya</taxon>
        <taxon>Ascomycota</taxon>
        <taxon>Pezizomycotina</taxon>
        <taxon>Dothideomycetes</taxon>
        <taxon>Pleosporomycetidae</taxon>
        <taxon>Pleosporales</taxon>
        <taxon>Lindgomycetaceae</taxon>
        <taxon>Lindgomyces</taxon>
    </lineage>
</organism>
<accession>A0ACB6R4X9</accession>
<proteinExistence type="predicted"/>
<evidence type="ECO:0000313" key="2">
    <source>
        <dbReference type="Proteomes" id="UP000799755"/>
    </source>
</evidence>
<feature type="non-terminal residue" evidence="1">
    <location>
        <position position="497"/>
    </location>
</feature>
<dbReference type="Proteomes" id="UP000799755">
    <property type="component" value="Unassembled WGS sequence"/>
</dbReference>
<name>A0ACB6R4X9_9PLEO</name>
<dbReference type="EMBL" id="MU003498">
    <property type="protein sequence ID" value="KAF2474348.1"/>
    <property type="molecule type" value="Genomic_DNA"/>
</dbReference>
<comment type="caution">
    <text evidence="1">The sequence shown here is derived from an EMBL/GenBank/DDBJ whole genome shotgun (WGS) entry which is preliminary data.</text>
</comment>
<reference evidence="1" key="1">
    <citation type="journal article" date="2020" name="Stud. Mycol.">
        <title>101 Dothideomycetes genomes: a test case for predicting lifestyles and emergence of pathogens.</title>
        <authorList>
            <person name="Haridas S."/>
            <person name="Albert R."/>
            <person name="Binder M."/>
            <person name="Bloem J."/>
            <person name="Labutti K."/>
            <person name="Salamov A."/>
            <person name="Andreopoulos B."/>
            <person name="Baker S."/>
            <person name="Barry K."/>
            <person name="Bills G."/>
            <person name="Bluhm B."/>
            <person name="Cannon C."/>
            <person name="Castanera R."/>
            <person name="Culley D."/>
            <person name="Daum C."/>
            <person name="Ezra D."/>
            <person name="Gonzalez J."/>
            <person name="Henrissat B."/>
            <person name="Kuo A."/>
            <person name="Liang C."/>
            <person name="Lipzen A."/>
            <person name="Lutzoni F."/>
            <person name="Magnuson J."/>
            <person name="Mondo S."/>
            <person name="Nolan M."/>
            <person name="Ohm R."/>
            <person name="Pangilinan J."/>
            <person name="Park H.-J."/>
            <person name="Ramirez L."/>
            <person name="Alfaro M."/>
            <person name="Sun H."/>
            <person name="Tritt A."/>
            <person name="Yoshinaga Y."/>
            <person name="Zwiers L.-H."/>
            <person name="Turgeon B."/>
            <person name="Goodwin S."/>
            <person name="Spatafora J."/>
            <person name="Crous P."/>
            <person name="Grigoriev I."/>
        </authorList>
    </citation>
    <scope>NUCLEOTIDE SEQUENCE</scope>
    <source>
        <strain evidence="1">ATCC 200398</strain>
    </source>
</reference>
<gene>
    <name evidence="1" type="ORF">BDR25DRAFT_162154</name>
</gene>